<keyword evidence="2" id="KW-1185">Reference proteome</keyword>
<name>A0ABS6SFG1_9SPHN</name>
<evidence type="ECO:0000313" key="2">
    <source>
        <dbReference type="Proteomes" id="UP000722336"/>
    </source>
</evidence>
<reference evidence="1 2" key="1">
    <citation type="submission" date="2021-04" db="EMBL/GenBank/DDBJ databases">
        <authorList>
            <person name="Pira H."/>
            <person name="Risdian C."/>
            <person name="Wink J."/>
        </authorList>
    </citation>
    <scope>NUCLEOTIDE SEQUENCE [LARGE SCALE GENOMIC DNA]</scope>
    <source>
        <strain evidence="1 2">WHA3</strain>
    </source>
</reference>
<protein>
    <submittedName>
        <fullName evidence="1">Uncharacterized protein</fullName>
    </submittedName>
</protein>
<gene>
    <name evidence="1" type="ORF">KCG44_10190</name>
</gene>
<sequence>MSVVELVRKPISLPEALADELGIASRLLADLAYDLGADEETLRRHLVSIQKIDQVTQMLLIVADLLKTLEEPEQSLESVTLADMAERLRGAVGVG</sequence>
<dbReference type="Proteomes" id="UP000722336">
    <property type="component" value="Unassembled WGS sequence"/>
</dbReference>
<proteinExistence type="predicted"/>
<dbReference type="EMBL" id="JAGSPA010000003">
    <property type="protein sequence ID" value="MBV7257150.1"/>
    <property type="molecule type" value="Genomic_DNA"/>
</dbReference>
<comment type="caution">
    <text evidence="1">The sequence shown here is derived from an EMBL/GenBank/DDBJ whole genome shotgun (WGS) entry which is preliminary data.</text>
</comment>
<dbReference type="RefSeq" id="WP_218445979.1">
    <property type="nucleotide sequence ID" value="NZ_JAGSPA010000003.1"/>
</dbReference>
<organism evidence="1 2">
    <name type="scientific">Pacificimonas pallii</name>
    <dbReference type="NCBI Taxonomy" id="2827236"/>
    <lineage>
        <taxon>Bacteria</taxon>
        <taxon>Pseudomonadati</taxon>
        <taxon>Pseudomonadota</taxon>
        <taxon>Alphaproteobacteria</taxon>
        <taxon>Sphingomonadales</taxon>
        <taxon>Sphingosinicellaceae</taxon>
        <taxon>Pacificimonas</taxon>
    </lineage>
</organism>
<evidence type="ECO:0000313" key="1">
    <source>
        <dbReference type="EMBL" id="MBV7257150.1"/>
    </source>
</evidence>
<accession>A0ABS6SFG1</accession>